<keyword evidence="10" id="KW-1185">Reference proteome</keyword>
<dbReference type="EC" id="4.1.2.25" evidence="4"/>
<dbReference type="RefSeq" id="WP_189454940.1">
    <property type="nucleotide sequence ID" value="NZ_BMYD01000002.1"/>
</dbReference>
<protein>
    <recommendedName>
        <fullName evidence="4">dihydroneopterin aldolase</fullName>
        <ecNumber evidence="4">4.1.2.25</ecNumber>
    </recommendedName>
    <alternativeName>
        <fullName evidence="7">7,8-dihydroneopterin aldolase</fullName>
    </alternativeName>
</protein>
<evidence type="ECO:0000313" key="9">
    <source>
        <dbReference type="EMBL" id="GHA78443.1"/>
    </source>
</evidence>
<dbReference type="InterPro" id="IPR006156">
    <property type="entry name" value="Dihydroneopterin_aldolase"/>
</dbReference>
<evidence type="ECO:0000256" key="2">
    <source>
        <dbReference type="ARBA" id="ARBA00005013"/>
    </source>
</evidence>
<evidence type="ECO:0000256" key="5">
    <source>
        <dbReference type="ARBA" id="ARBA00022909"/>
    </source>
</evidence>
<organism evidence="9 10">
    <name type="scientific">Cognatilysobacter bugurensis</name>
    <dbReference type="NCBI Taxonomy" id="543356"/>
    <lineage>
        <taxon>Bacteria</taxon>
        <taxon>Pseudomonadati</taxon>
        <taxon>Pseudomonadota</taxon>
        <taxon>Gammaproteobacteria</taxon>
        <taxon>Lysobacterales</taxon>
        <taxon>Lysobacteraceae</taxon>
        <taxon>Cognatilysobacter</taxon>
    </lineage>
</organism>
<reference evidence="9" key="1">
    <citation type="journal article" date="2014" name="Int. J. Syst. Evol. Microbiol.">
        <title>Complete genome sequence of Corynebacterium casei LMG S-19264T (=DSM 44701T), isolated from a smear-ripened cheese.</title>
        <authorList>
            <consortium name="US DOE Joint Genome Institute (JGI-PGF)"/>
            <person name="Walter F."/>
            <person name="Albersmeier A."/>
            <person name="Kalinowski J."/>
            <person name="Ruckert C."/>
        </authorList>
    </citation>
    <scope>NUCLEOTIDE SEQUENCE</scope>
    <source>
        <strain evidence="9">KCTC 23077</strain>
    </source>
</reference>
<dbReference type="PANTHER" id="PTHR42844">
    <property type="entry name" value="DIHYDRONEOPTERIN ALDOLASE 1-RELATED"/>
    <property type="match status" value="1"/>
</dbReference>
<dbReference type="GO" id="GO:0005737">
    <property type="term" value="C:cytoplasm"/>
    <property type="evidence" value="ECO:0007669"/>
    <property type="project" value="TreeGrafter"/>
</dbReference>
<comment type="similarity">
    <text evidence="3">Belongs to the DHNA family.</text>
</comment>
<evidence type="ECO:0000256" key="3">
    <source>
        <dbReference type="ARBA" id="ARBA00005708"/>
    </source>
</evidence>
<dbReference type="NCBIfam" id="TIGR00526">
    <property type="entry name" value="folB_dom"/>
    <property type="match status" value="1"/>
</dbReference>
<dbReference type="InterPro" id="IPR006157">
    <property type="entry name" value="FolB_dom"/>
</dbReference>
<dbReference type="GO" id="GO:0004150">
    <property type="term" value="F:dihydroneopterin aldolase activity"/>
    <property type="evidence" value="ECO:0007669"/>
    <property type="project" value="UniProtKB-EC"/>
</dbReference>
<dbReference type="EMBL" id="BMYD01000002">
    <property type="protein sequence ID" value="GHA78443.1"/>
    <property type="molecule type" value="Genomic_DNA"/>
</dbReference>
<dbReference type="Gene3D" id="3.30.1130.10">
    <property type="match status" value="1"/>
</dbReference>
<sequence>MDTIYITGLQVDMRVGVYDWERQGHQPLRLDLELTLPEGTPLSDGDKRATIDYGHVVEAVRTFIGAREDALLETLGEALCAHLLERFDAQAVRLRIDKPQAALLLGCAHVGIDLVRRR</sequence>
<dbReference type="SMART" id="SM00905">
    <property type="entry name" value="FolB"/>
    <property type="match status" value="1"/>
</dbReference>
<dbReference type="AlphaFoldDB" id="A0A918SYE1"/>
<keyword evidence="6" id="KW-0456">Lyase</keyword>
<comment type="pathway">
    <text evidence="2">Cofactor biosynthesis; tetrahydrofolate biosynthesis; 2-amino-4-hydroxy-6-hydroxymethyl-7,8-dihydropteridine diphosphate from 7,8-dihydroneopterin triphosphate: step 3/4.</text>
</comment>
<dbReference type="Pfam" id="PF02152">
    <property type="entry name" value="FolB"/>
    <property type="match status" value="1"/>
</dbReference>
<dbReference type="Proteomes" id="UP000646426">
    <property type="component" value="Unassembled WGS sequence"/>
</dbReference>
<keyword evidence="5" id="KW-0289">Folate biosynthesis</keyword>
<dbReference type="GO" id="GO:0046656">
    <property type="term" value="P:folic acid biosynthetic process"/>
    <property type="evidence" value="ECO:0007669"/>
    <property type="project" value="UniProtKB-KW"/>
</dbReference>
<comment type="catalytic activity">
    <reaction evidence="1">
        <text>7,8-dihydroneopterin = 6-hydroxymethyl-7,8-dihydropterin + glycolaldehyde</text>
        <dbReference type="Rhea" id="RHEA:10540"/>
        <dbReference type="ChEBI" id="CHEBI:17001"/>
        <dbReference type="ChEBI" id="CHEBI:17071"/>
        <dbReference type="ChEBI" id="CHEBI:44841"/>
        <dbReference type="EC" id="4.1.2.25"/>
    </reaction>
</comment>
<dbReference type="PANTHER" id="PTHR42844:SF1">
    <property type="entry name" value="DIHYDRONEOPTERIN ALDOLASE 1-RELATED"/>
    <property type="match status" value="1"/>
</dbReference>
<comment type="caution">
    <text evidence="9">The sequence shown here is derived from an EMBL/GenBank/DDBJ whole genome shotgun (WGS) entry which is preliminary data.</text>
</comment>
<proteinExistence type="inferred from homology"/>
<gene>
    <name evidence="9" type="primary">folB</name>
    <name evidence="9" type="ORF">GCM10007067_14560</name>
</gene>
<evidence type="ECO:0000256" key="4">
    <source>
        <dbReference type="ARBA" id="ARBA00013043"/>
    </source>
</evidence>
<evidence type="ECO:0000313" key="10">
    <source>
        <dbReference type="Proteomes" id="UP000646426"/>
    </source>
</evidence>
<dbReference type="SUPFAM" id="SSF55620">
    <property type="entry name" value="Tetrahydrobiopterin biosynthesis enzymes-like"/>
    <property type="match status" value="1"/>
</dbReference>
<evidence type="ECO:0000256" key="6">
    <source>
        <dbReference type="ARBA" id="ARBA00023239"/>
    </source>
</evidence>
<evidence type="ECO:0000259" key="8">
    <source>
        <dbReference type="SMART" id="SM00905"/>
    </source>
</evidence>
<dbReference type="InterPro" id="IPR043133">
    <property type="entry name" value="GTP-CH-I_C/QueF"/>
</dbReference>
<evidence type="ECO:0000256" key="7">
    <source>
        <dbReference type="ARBA" id="ARBA00032903"/>
    </source>
</evidence>
<feature type="domain" description="Dihydroneopterin aldolase/epimerase" evidence="8">
    <location>
        <begin position="4"/>
        <end position="116"/>
    </location>
</feature>
<accession>A0A918SYE1</accession>
<reference evidence="9" key="2">
    <citation type="submission" date="2020-09" db="EMBL/GenBank/DDBJ databases">
        <authorList>
            <person name="Sun Q."/>
            <person name="Kim S."/>
        </authorList>
    </citation>
    <scope>NUCLEOTIDE SEQUENCE</scope>
    <source>
        <strain evidence="9">KCTC 23077</strain>
    </source>
</reference>
<name>A0A918SYE1_9GAMM</name>
<evidence type="ECO:0000256" key="1">
    <source>
        <dbReference type="ARBA" id="ARBA00001353"/>
    </source>
</evidence>